<evidence type="ECO:0000259" key="6">
    <source>
        <dbReference type="PROSITE" id="PS50137"/>
    </source>
</evidence>
<evidence type="ECO:0000313" key="8">
    <source>
        <dbReference type="Proteomes" id="UP000008021"/>
    </source>
</evidence>
<evidence type="ECO:0000256" key="1">
    <source>
        <dbReference type="ARBA" id="ARBA00022737"/>
    </source>
</evidence>
<evidence type="ECO:0000256" key="4">
    <source>
        <dbReference type="PROSITE-ProRule" id="PRU00266"/>
    </source>
</evidence>
<feature type="domain" description="DRBM" evidence="6">
    <location>
        <begin position="188"/>
        <end position="250"/>
    </location>
</feature>
<keyword evidence="8" id="KW-1185">Reference proteome</keyword>
<organism evidence="7">
    <name type="scientific">Oryza meridionalis</name>
    <dbReference type="NCBI Taxonomy" id="40149"/>
    <lineage>
        <taxon>Eukaryota</taxon>
        <taxon>Viridiplantae</taxon>
        <taxon>Streptophyta</taxon>
        <taxon>Embryophyta</taxon>
        <taxon>Tracheophyta</taxon>
        <taxon>Spermatophyta</taxon>
        <taxon>Magnoliopsida</taxon>
        <taxon>Liliopsida</taxon>
        <taxon>Poales</taxon>
        <taxon>Poaceae</taxon>
        <taxon>BOP clade</taxon>
        <taxon>Oryzoideae</taxon>
        <taxon>Oryzeae</taxon>
        <taxon>Oryzinae</taxon>
        <taxon>Oryza</taxon>
    </lineage>
</organism>
<reference evidence="7" key="2">
    <citation type="submission" date="2018-05" db="EMBL/GenBank/DDBJ databases">
        <title>OmerRS3 (Oryza meridionalis Reference Sequence Version 3).</title>
        <authorList>
            <person name="Zhang J."/>
            <person name="Kudrna D."/>
            <person name="Lee S."/>
            <person name="Talag J."/>
            <person name="Welchert J."/>
            <person name="Wing R.A."/>
        </authorList>
    </citation>
    <scope>NUCLEOTIDE SEQUENCE [LARGE SCALE GENOMIC DNA]</scope>
    <source>
        <strain evidence="7">cv. OR44</strain>
    </source>
</reference>
<dbReference type="Proteomes" id="UP000008021">
    <property type="component" value="Chromosome 5"/>
</dbReference>
<dbReference type="STRING" id="40149.A0A0E0DM41"/>
<keyword evidence="1" id="KW-0677">Repeat</keyword>
<dbReference type="PANTHER" id="PTHR46031:SF2">
    <property type="entry name" value="DOUBLE-STRANDED RNA-BINDING PROTEIN 2"/>
    <property type="match status" value="1"/>
</dbReference>
<dbReference type="CDD" id="cd19907">
    <property type="entry name" value="DSRM_AtDRB-like_rpt1"/>
    <property type="match status" value="1"/>
</dbReference>
<proteinExistence type="predicted"/>
<feature type="compositionally biased region" description="Low complexity" evidence="5">
    <location>
        <begin position="298"/>
        <end position="313"/>
    </location>
</feature>
<reference evidence="7" key="1">
    <citation type="submission" date="2015-04" db="UniProtKB">
        <authorList>
            <consortium name="EnsemblPlants"/>
        </authorList>
    </citation>
    <scope>IDENTIFICATION</scope>
</reference>
<dbReference type="FunFam" id="3.30.160.20:FF:000036">
    <property type="entry name" value="Double-stranded RNA-binding protein 2"/>
    <property type="match status" value="2"/>
</dbReference>
<dbReference type="InterPro" id="IPR014720">
    <property type="entry name" value="dsRBD_dom"/>
</dbReference>
<feature type="region of interest" description="Disordered" evidence="5">
    <location>
        <begin position="451"/>
        <end position="502"/>
    </location>
</feature>
<feature type="region of interest" description="Disordered" evidence="5">
    <location>
        <begin position="282"/>
        <end position="315"/>
    </location>
</feature>
<dbReference type="GO" id="GO:0003725">
    <property type="term" value="F:double-stranded RNA binding"/>
    <property type="evidence" value="ECO:0007669"/>
    <property type="project" value="InterPro"/>
</dbReference>
<feature type="domain" description="DRBM" evidence="6">
    <location>
        <begin position="102"/>
        <end position="171"/>
    </location>
</feature>
<protein>
    <recommendedName>
        <fullName evidence="6">DRBM domain-containing protein</fullName>
    </recommendedName>
</protein>
<keyword evidence="2 4" id="KW-0694">RNA-binding</keyword>
<dbReference type="Gene3D" id="3.30.160.20">
    <property type="match status" value="2"/>
</dbReference>
<comment type="function">
    <text evidence="3">Binds double-stranded RNA.</text>
</comment>
<feature type="region of interest" description="Disordered" evidence="5">
    <location>
        <begin position="13"/>
        <end position="75"/>
    </location>
</feature>
<dbReference type="SMART" id="SM00358">
    <property type="entry name" value="DSRM"/>
    <property type="match status" value="2"/>
</dbReference>
<dbReference type="eggNOG" id="ENOG502QTBA">
    <property type="taxonomic scope" value="Eukaryota"/>
</dbReference>
<feature type="region of interest" description="Disordered" evidence="5">
    <location>
        <begin position="660"/>
        <end position="686"/>
    </location>
</feature>
<dbReference type="SUPFAM" id="SSF54768">
    <property type="entry name" value="dsRNA-binding domain-like"/>
    <property type="match status" value="2"/>
</dbReference>
<dbReference type="InterPro" id="IPR044450">
    <property type="entry name" value="AtDRB-like_DSRM_1"/>
</dbReference>
<accession>A0A0E0DM41</accession>
<dbReference type="Pfam" id="PF00035">
    <property type="entry name" value="dsrm"/>
    <property type="match status" value="2"/>
</dbReference>
<dbReference type="InterPro" id="IPR044451">
    <property type="entry name" value="AtDRB-like_DSRM_2"/>
</dbReference>
<dbReference type="Gramene" id="OMERI05G03460.1">
    <property type="protein sequence ID" value="OMERI05G03460.1"/>
    <property type="gene ID" value="OMERI05G03460"/>
</dbReference>
<dbReference type="PANTHER" id="PTHR46031">
    <property type="match status" value="1"/>
</dbReference>
<sequence length="686" mass="74927">MLLSELKLKLKLNPSSPPLLSSHSLSLPQRQPLCRPSSSSHYYQASVDDSSSSSLRRDPTHPGEEEEDFFPPLSPSLSWSLRDRDRGGRRRIKKEASKLAGMYKNQLQELAQRSCFNLPSYACIREGPDHAPRFKATVNFNGETFESPAFCSTLRLAEHAAAEVALNELSKRGPSSSLAAKVLDETGIYKNLLQETAHRAGLKLPVYTTIRSGPGHTPVFTCTVELAGMTFTGNPGKTKKQAQKNAAMAACAPSEPSSSSCPPDHDDDDQEQIIVARTLASLNQTNGGKTSQQKEKQQSSNRPSSRRPSYPKSNASFYGRLHLQKHAYPSVPPEQAMYHMWHQVQATQQKPHFPMVPTMGSTGFPPPPTVLHMYPPPRGQFTMPSSQDGLGLLPCYPEASPVLPRYFSPYPASFVPRRPLPVNVHKIHEKRLVGADMVELPDAAVFSRYTAPDFSGTSENAVQDNKKEEYTESSPASEQESKSHTASSSTARSPSQKLESNQDIDIMGGLRLESKKPAEQPPESSPSRVNPVLLCETGQLHHYSSVRHGDPVHRNSPQISVATSPSPIRRGDPAHINIPQISVATPPECRSPRAQAPPRFGTRMPVNLPSSLYQQRPPWLAASVTIRTTVPVCSARPNVVKSSAGAAQPAVQILSALPRKEPEACTNTSDTSNAATASSELNKLHI</sequence>
<dbReference type="AlphaFoldDB" id="A0A0E0DM41"/>
<evidence type="ECO:0000256" key="2">
    <source>
        <dbReference type="ARBA" id="ARBA00022884"/>
    </source>
</evidence>
<dbReference type="PROSITE" id="PS50137">
    <property type="entry name" value="DS_RBD"/>
    <property type="match status" value="2"/>
</dbReference>
<dbReference type="HOGENOM" id="CLU_017946_1_0_1"/>
<evidence type="ECO:0000256" key="5">
    <source>
        <dbReference type="SAM" id="MobiDB-lite"/>
    </source>
</evidence>
<feature type="compositionally biased region" description="Low complexity" evidence="5">
    <location>
        <begin position="664"/>
        <end position="679"/>
    </location>
</feature>
<evidence type="ECO:0000313" key="7">
    <source>
        <dbReference type="EnsemblPlants" id="OMERI05G03460.1"/>
    </source>
</evidence>
<dbReference type="CDD" id="cd19908">
    <property type="entry name" value="DSRM_AtDRB-like_rpt2"/>
    <property type="match status" value="1"/>
</dbReference>
<feature type="compositionally biased region" description="Low complexity" evidence="5">
    <location>
        <begin position="13"/>
        <end position="28"/>
    </location>
</feature>
<evidence type="ECO:0000256" key="3">
    <source>
        <dbReference type="ARBA" id="ARBA00037597"/>
    </source>
</evidence>
<name>A0A0E0DM41_9ORYZ</name>
<dbReference type="EnsemblPlants" id="OMERI05G03460.1">
    <property type="protein sequence ID" value="OMERI05G03460.1"/>
    <property type="gene ID" value="OMERI05G03460"/>
</dbReference>
<feature type="compositionally biased region" description="Polar residues" evidence="5">
    <location>
        <begin position="472"/>
        <end position="502"/>
    </location>
</feature>